<evidence type="ECO:0000313" key="17">
    <source>
        <dbReference type="EMBL" id="WOQ69066.1"/>
    </source>
</evidence>
<dbReference type="EC" id="2.7.13.3" evidence="4"/>
<keyword evidence="18" id="KW-1185">Reference proteome</keyword>
<dbReference type="AlphaFoldDB" id="A0AAU0MF22"/>
<keyword evidence="5" id="KW-0597">Phosphoprotein</keyword>
<evidence type="ECO:0000259" key="14">
    <source>
        <dbReference type="SMART" id="SM00304"/>
    </source>
</evidence>
<dbReference type="CDD" id="cd00082">
    <property type="entry name" value="HisKA"/>
    <property type="match status" value="1"/>
</dbReference>
<evidence type="ECO:0000256" key="7">
    <source>
        <dbReference type="ARBA" id="ARBA00022692"/>
    </source>
</evidence>
<feature type="transmembrane region" description="Helical" evidence="13">
    <location>
        <begin position="109"/>
        <end position="135"/>
    </location>
</feature>
<dbReference type="GO" id="GO:0005886">
    <property type="term" value="C:plasma membrane"/>
    <property type="evidence" value="ECO:0007669"/>
    <property type="project" value="UniProtKB-SubCell"/>
</dbReference>
<dbReference type="Gene3D" id="6.10.340.10">
    <property type="match status" value="1"/>
</dbReference>
<feature type="domain" description="Signal transduction histidine kinase dimerisation/phosphoacceptor" evidence="16">
    <location>
        <begin position="197"/>
        <end position="264"/>
    </location>
</feature>
<dbReference type="SUPFAM" id="SSF47384">
    <property type="entry name" value="Homodimeric domain of signal transducing histidine kinase"/>
    <property type="match status" value="1"/>
</dbReference>
<evidence type="ECO:0000256" key="2">
    <source>
        <dbReference type="ARBA" id="ARBA00001968"/>
    </source>
</evidence>
<comment type="cofactor">
    <cofactor evidence="2">
        <name>a divalent metal cation</name>
        <dbReference type="ChEBI" id="CHEBI:60240"/>
    </cofactor>
</comment>
<dbReference type="InterPro" id="IPR004358">
    <property type="entry name" value="Sig_transdc_His_kin-like_C"/>
</dbReference>
<dbReference type="Gene3D" id="1.10.287.130">
    <property type="match status" value="1"/>
</dbReference>
<dbReference type="KEGG" id="mliy:RYJ27_10195"/>
<dbReference type="RefSeq" id="WP_330170202.1">
    <property type="nucleotide sequence ID" value="NZ_CP137080.1"/>
</dbReference>
<accession>A0AAU0MF22</accession>
<dbReference type="InterPro" id="IPR003660">
    <property type="entry name" value="HAMP_dom"/>
</dbReference>
<feature type="domain" description="Histidine kinase/HSP90-like ATPase" evidence="15">
    <location>
        <begin position="388"/>
        <end position="509"/>
    </location>
</feature>
<evidence type="ECO:0000256" key="5">
    <source>
        <dbReference type="ARBA" id="ARBA00022553"/>
    </source>
</evidence>
<dbReference type="SMART" id="SM00388">
    <property type="entry name" value="HisKA"/>
    <property type="match status" value="1"/>
</dbReference>
<dbReference type="CDD" id="cd00075">
    <property type="entry name" value="HATPase"/>
    <property type="match status" value="1"/>
</dbReference>
<evidence type="ECO:0000259" key="15">
    <source>
        <dbReference type="SMART" id="SM00387"/>
    </source>
</evidence>
<sequence length="525" mass="56255">MTADEEGIVEIRLTEEAAAVDYYVAVYDPAGQSKGSVPAQGGPVWPEEYPLERTITEGTTPFTLTSEDGAVYHASAGTLDLERALDIQLGGQLYTQVVALPLAPIDRTIAVFFGVFTVLGVITVVAGALLTRFLVTQTFRPLVQVERAATSISAGDFSQRLSPGDPRTEVGKLTGALNTMLDRVDASLSQRDATVRQMRRFIGDASHELRTPLVTVRGYAELYRMGAIRGDDDTSQAMQRIEKEAIRMGGMVEDLLALARLDERREIAIEPVDLRPIARDAAMDVRAAAPQRTITVTDLTAAPPMPPPLASAQLEAPTTDTTPQPKRRGVAGRGANGGGARRSLLRRTAKPMPAPRAADSDDATLPAPLSFDVPLVGPAISHPPVVLGEENRIRQVVANLLGNARRFTPEDSPIEITVGTDSSRRSDRAPLGMGWIAVSDHGEGIPPQIREHIFERFWRADSSRTRETGGTGLGLAIVAGIVDSLHGTVEVGDTPGGGATFTVYLPLAAEATLYLDTQPLPKLRD</sequence>
<feature type="region of interest" description="Disordered" evidence="12">
    <location>
        <begin position="296"/>
        <end position="365"/>
    </location>
</feature>
<dbReference type="SUPFAM" id="SSF55874">
    <property type="entry name" value="ATPase domain of HSP90 chaperone/DNA topoisomerase II/histidine kinase"/>
    <property type="match status" value="1"/>
</dbReference>
<proteinExistence type="predicted"/>
<dbReference type="Gene3D" id="3.30.565.10">
    <property type="entry name" value="Histidine kinase-like ATPase, C-terminal domain"/>
    <property type="match status" value="1"/>
</dbReference>
<dbReference type="InterPro" id="IPR050428">
    <property type="entry name" value="TCS_sensor_his_kinase"/>
</dbReference>
<organism evidence="17 18">
    <name type="scientific">Microbacterium limosum</name>
    <dbReference type="NCBI Taxonomy" id="3079935"/>
    <lineage>
        <taxon>Bacteria</taxon>
        <taxon>Bacillati</taxon>
        <taxon>Actinomycetota</taxon>
        <taxon>Actinomycetes</taxon>
        <taxon>Micrococcales</taxon>
        <taxon>Microbacteriaceae</taxon>
        <taxon>Microbacterium</taxon>
    </lineage>
</organism>
<dbReference type="PANTHER" id="PTHR45436">
    <property type="entry name" value="SENSOR HISTIDINE KINASE YKOH"/>
    <property type="match status" value="1"/>
</dbReference>
<evidence type="ECO:0000256" key="13">
    <source>
        <dbReference type="SAM" id="Phobius"/>
    </source>
</evidence>
<evidence type="ECO:0000256" key="6">
    <source>
        <dbReference type="ARBA" id="ARBA00022679"/>
    </source>
</evidence>
<dbReference type="FunFam" id="3.30.565.10:FF:000006">
    <property type="entry name" value="Sensor histidine kinase WalK"/>
    <property type="match status" value="1"/>
</dbReference>
<dbReference type="PANTHER" id="PTHR45436:SF5">
    <property type="entry name" value="SENSOR HISTIDINE KINASE TRCS"/>
    <property type="match status" value="1"/>
</dbReference>
<dbReference type="SMART" id="SM00387">
    <property type="entry name" value="HATPase_c"/>
    <property type="match status" value="1"/>
</dbReference>
<dbReference type="InterPro" id="IPR003594">
    <property type="entry name" value="HATPase_dom"/>
</dbReference>
<reference evidence="17 18" key="1">
    <citation type="submission" date="2023-10" db="EMBL/GenBank/DDBJ databases">
        <title>Y20.</title>
        <authorList>
            <person name="Zhang G."/>
            <person name="Ding Y."/>
        </authorList>
    </citation>
    <scope>NUCLEOTIDE SEQUENCE [LARGE SCALE GENOMIC DNA]</scope>
    <source>
        <strain evidence="17 18">Y20</strain>
    </source>
</reference>
<keyword evidence="8 17" id="KW-0418">Kinase</keyword>
<dbReference type="InterPro" id="IPR036890">
    <property type="entry name" value="HATPase_C_sf"/>
</dbReference>
<keyword evidence="9 13" id="KW-1133">Transmembrane helix</keyword>
<dbReference type="Pfam" id="PF02518">
    <property type="entry name" value="HATPase_c"/>
    <property type="match status" value="1"/>
</dbReference>
<gene>
    <name evidence="17" type="ORF">RYJ27_10195</name>
</gene>
<keyword evidence="10" id="KW-0902">Two-component regulatory system</keyword>
<dbReference type="InterPro" id="IPR003661">
    <property type="entry name" value="HisK_dim/P_dom"/>
</dbReference>
<dbReference type="InterPro" id="IPR036097">
    <property type="entry name" value="HisK_dim/P_sf"/>
</dbReference>
<dbReference type="SMART" id="SM00304">
    <property type="entry name" value="HAMP"/>
    <property type="match status" value="1"/>
</dbReference>
<dbReference type="GO" id="GO:0005509">
    <property type="term" value="F:calcium ion binding"/>
    <property type="evidence" value="ECO:0007669"/>
    <property type="project" value="UniProtKB-ARBA"/>
</dbReference>
<comment type="catalytic activity">
    <reaction evidence="1">
        <text>ATP + protein L-histidine = ADP + protein N-phospho-L-histidine.</text>
        <dbReference type="EC" id="2.7.13.3"/>
    </reaction>
</comment>
<dbReference type="EMBL" id="CP137080">
    <property type="protein sequence ID" value="WOQ69066.1"/>
    <property type="molecule type" value="Genomic_DNA"/>
</dbReference>
<evidence type="ECO:0000313" key="18">
    <source>
        <dbReference type="Proteomes" id="UP001329313"/>
    </source>
</evidence>
<evidence type="ECO:0000259" key="16">
    <source>
        <dbReference type="SMART" id="SM00388"/>
    </source>
</evidence>
<dbReference type="PRINTS" id="PR00344">
    <property type="entry name" value="BCTRLSENSOR"/>
</dbReference>
<dbReference type="SUPFAM" id="SSF158472">
    <property type="entry name" value="HAMP domain-like"/>
    <property type="match status" value="1"/>
</dbReference>
<evidence type="ECO:0000256" key="12">
    <source>
        <dbReference type="SAM" id="MobiDB-lite"/>
    </source>
</evidence>
<dbReference type="FunFam" id="1.10.287.130:FF:000001">
    <property type="entry name" value="Two-component sensor histidine kinase"/>
    <property type="match status" value="1"/>
</dbReference>
<evidence type="ECO:0000256" key="10">
    <source>
        <dbReference type="ARBA" id="ARBA00023012"/>
    </source>
</evidence>
<keyword evidence="7 13" id="KW-0812">Transmembrane</keyword>
<evidence type="ECO:0000256" key="4">
    <source>
        <dbReference type="ARBA" id="ARBA00012438"/>
    </source>
</evidence>
<dbReference type="Proteomes" id="UP001329313">
    <property type="component" value="Chromosome"/>
</dbReference>
<feature type="domain" description="HAMP" evidence="14">
    <location>
        <begin position="136"/>
        <end position="189"/>
    </location>
</feature>
<keyword evidence="11 13" id="KW-0472">Membrane</keyword>
<protein>
    <recommendedName>
        <fullName evidence="4">histidine kinase</fullName>
        <ecNumber evidence="4">2.7.13.3</ecNumber>
    </recommendedName>
</protein>
<evidence type="ECO:0000256" key="8">
    <source>
        <dbReference type="ARBA" id="ARBA00022777"/>
    </source>
</evidence>
<evidence type="ECO:0000256" key="11">
    <source>
        <dbReference type="ARBA" id="ARBA00023136"/>
    </source>
</evidence>
<comment type="subcellular location">
    <subcellularLocation>
        <location evidence="3">Cell membrane</location>
    </subcellularLocation>
</comment>
<evidence type="ECO:0000256" key="1">
    <source>
        <dbReference type="ARBA" id="ARBA00000085"/>
    </source>
</evidence>
<feature type="compositionally biased region" description="Gly residues" evidence="12">
    <location>
        <begin position="331"/>
        <end position="340"/>
    </location>
</feature>
<dbReference type="GO" id="GO:0000155">
    <property type="term" value="F:phosphorelay sensor kinase activity"/>
    <property type="evidence" value="ECO:0007669"/>
    <property type="project" value="InterPro"/>
</dbReference>
<dbReference type="Pfam" id="PF00672">
    <property type="entry name" value="HAMP"/>
    <property type="match status" value="1"/>
</dbReference>
<evidence type="ECO:0000256" key="9">
    <source>
        <dbReference type="ARBA" id="ARBA00022989"/>
    </source>
</evidence>
<keyword evidence="6" id="KW-0808">Transferase</keyword>
<evidence type="ECO:0000256" key="3">
    <source>
        <dbReference type="ARBA" id="ARBA00004236"/>
    </source>
</evidence>
<dbReference type="CDD" id="cd06225">
    <property type="entry name" value="HAMP"/>
    <property type="match status" value="1"/>
</dbReference>
<name>A0AAU0MF22_9MICO</name>
<dbReference type="Pfam" id="PF00512">
    <property type="entry name" value="HisKA"/>
    <property type="match status" value="1"/>
</dbReference>